<dbReference type="SUPFAM" id="SSF53850">
    <property type="entry name" value="Periplasmic binding protein-like II"/>
    <property type="match status" value="1"/>
</dbReference>
<dbReference type="SUPFAM" id="SSF46785">
    <property type="entry name" value="Winged helix' DNA-binding domain"/>
    <property type="match status" value="1"/>
</dbReference>
<dbReference type="RefSeq" id="WP_258734456.1">
    <property type="nucleotide sequence ID" value="NZ_JANTHZ010000011.1"/>
</dbReference>
<evidence type="ECO:0000313" key="7">
    <source>
        <dbReference type="Proteomes" id="UP001151088"/>
    </source>
</evidence>
<dbReference type="GO" id="GO:0003677">
    <property type="term" value="F:DNA binding"/>
    <property type="evidence" value="ECO:0007669"/>
    <property type="project" value="UniProtKB-KW"/>
</dbReference>
<keyword evidence="2" id="KW-0805">Transcription regulation</keyword>
<keyword evidence="4" id="KW-0804">Transcription</keyword>
<comment type="similarity">
    <text evidence="1">Belongs to the LysR transcriptional regulatory family.</text>
</comment>
<dbReference type="Proteomes" id="UP001151088">
    <property type="component" value="Unassembled WGS sequence"/>
</dbReference>
<dbReference type="PROSITE" id="PS50931">
    <property type="entry name" value="HTH_LYSR"/>
    <property type="match status" value="1"/>
</dbReference>
<sequence length="300" mass="33139">MLHSRLIRYIDEVARAGSIRQAAEKLNVASTAINRQIIAFEEELGLPIFERLPRGVRLTTAGEILVEHIRNTMKDHSRAMLRIGDVKTLRRTKITVATLEALTADVLAHVVSEFQQTYPLTKIIVRAMPADAIVTVVAGGDADFGVGFDFPSETGLTVHARVSCSLGAVVRPSHPLATRASVRLSNCLDYPFVLPAEDLTLRQLFDRMARKARVSIEPLMETNSIDLLKRNVMLADVVTVLTRADVELERLRGGLAFVPFRDSDVGAQTLTIVHRNSARFDAVTMHFAEKLAELAHQIGD</sequence>
<dbReference type="InterPro" id="IPR036388">
    <property type="entry name" value="WH-like_DNA-bd_sf"/>
</dbReference>
<evidence type="ECO:0000256" key="3">
    <source>
        <dbReference type="ARBA" id="ARBA00023125"/>
    </source>
</evidence>
<dbReference type="InterPro" id="IPR000847">
    <property type="entry name" value="LysR_HTH_N"/>
</dbReference>
<evidence type="ECO:0000259" key="5">
    <source>
        <dbReference type="PROSITE" id="PS50931"/>
    </source>
</evidence>
<dbReference type="Gene3D" id="1.10.10.10">
    <property type="entry name" value="Winged helix-like DNA-binding domain superfamily/Winged helix DNA-binding domain"/>
    <property type="match status" value="1"/>
</dbReference>
<dbReference type="PANTHER" id="PTHR30419:SF8">
    <property type="entry name" value="NITROGEN ASSIMILATION TRANSCRIPTIONAL ACTIVATOR-RELATED"/>
    <property type="match status" value="1"/>
</dbReference>
<dbReference type="InterPro" id="IPR036390">
    <property type="entry name" value="WH_DNA-bd_sf"/>
</dbReference>
<protein>
    <submittedName>
        <fullName evidence="6">LysR family transcriptional regulator</fullName>
    </submittedName>
</protein>
<proteinExistence type="inferred from homology"/>
<keyword evidence="7" id="KW-1185">Reference proteome</keyword>
<dbReference type="GO" id="GO:0005829">
    <property type="term" value="C:cytosol"/>
    <property type="evidence" value="ECO:0007669"/>
    <property type="project" value="TreeGrafter"/>
</dbReference>
<evidence type="ECO:0000256" key="1">
    <source>
        <dbReference type="ARBA" id="ARBA00009437"/>
    </source>
</evidence>
<gene>
    <name evidence="6" type="ORF">NVS89_19600</name>
</gene>
<dbReference type="Gene3D" id="3.40.190.290">
    <property type="match status" value="1"/>
</dbReference>
<dbReference type="GO" id="GO:0003700">
    <property type="term" value="F:DNA-binding transcription factor activity"/>
    <property type="evidence" value="ECO:0007669"/>
    <property type="project" value="InterPro"/>
</dbReference>
<dbReference type="Pfam" id="PF03466">
    <property type="entry name" value="LysR_substrate"/>
    <property type="match status" value="1"/>
</dbReference>
<name>A0A9X2PLK0_9HYPH</name>
<comment type="caution">
    <text evidence="6">The sequence shown here is derived from an EMBL/GenBank/DDBJ whole genome shotgun (WGS) entry which is preliminary data.</text>
</comment>
<dbReference type="EMBL" id="JANTHZ010000011">
    <property type="protein sequence ID" value="MCS0497297.1"/>
    <property type="molecule type" value="Genomic_DNA"/>
</dbReference>
<feature type="domain" description="HTH lysR-type" evidence="5">
    <location>
        <begin position="1"/>
        <end position="59"/>
    </location>
</feature>
<accession>A0A9X2PLK0</accession>
<reference evidence="6" key="1">
    <citation type="submission" date="2022-08" db="EMBL/GenBank/DDBJ databases">
        <authorList>
            <person name="Li F."/>
        </authorList>
    </citation>
    <scope>NUCLEOTIDE SEQUENCE</scope>
    <source>
        <strain evidence="6">MQZ15Z-1</strain>
    </source>
</reference>
<organism evidence="6 7">
    <name type="scientific">Ancylobacter mangrovi</name>
    <dbReference type="NCBI Taxonomy" id="2972472"/>
    <lineage>
        <taxon>Bacteria</taxon>
        <taxon>Pseudomonadati</taxon>
        <taxon>Pseudomonadota</taxon>
        <taxon>Alphaproteobacteria</taxon>
        <taxon>Hyphomicrobiales</taxon>
        <taxon>Xanthobacteraceae</taxon>
        <taxon>Ancylobacter</taxon>
    </lineage>
</organism>
<evidence type="ECO:0000313" key="6">
    <source>
        <dbReference type="EMBL" id="MCS0497297.1"/>
    </source>
</evidence>
<dbReference type="InterPro" id="IPR005119">
    <property type="entry name" value="LysR_subst-bd"/>
</dbReference>
<evidence type="ECO:0000256" key="2">
    <source>
        <dbReference type="ARBA" id="ARBA00023015"/>
    </source>
</evidence>
<dbReference type="Pfam" id="PF00126">
    <property type="entry name" value="HTH_1"/>
    <property type="match status" value="1"/>
</dbReference>
<dbReference type="AlphaFoldDB" id="A0A9X2PLK0"/>
<evidence type="ECO:0000256" key="4">
    <source>
        <dbReference type="ARBA" id="ARBA00023163"/>
    </source>
</evidence>
<dbReference type="InterPro" id="IPR050950">
    <property type="entry name" value="HTH-type_LysR_regulators"/>
</dbReference>
<keyword evidence="3" id="KW-0238">DNA-binding</keyword>
<dbReference type="PANTHER" id="PTHR30419">
    <property type="entry name" value="HTH-TYPE TRANSCRIPTIONAL REGULATOR YBHD"/>
    <property type="match status" value="1"/>
</dbReference>